<gene>
    <name evidence="9" type="ORF">ACFOUW_08960</name>
</gene>
<dbReference type="PROSITE" id="PS50850">
    <property type="entry name" value="MFS"/>
    <property type="match status" value="1"/>
</dbReference>
<feature type="transmembrane region" description="Helical" evidence="7">
    <location>
        <begin position="355"/>
        <end position="382"/>
    </location>
</feature>
<dbReference type="InterPro" id="IPR020846">
    <property type="entry name" value="MFS_dom"/>
</dbReference>
<dbReference type="EMBL" id="JBHRZH010000006">
    <property type="protein sequence ID" value="MFC3760969.1"/>
    <property type="molecule type" value="Genomic_DNA"/>
</dbReference>
<accession>A0ABV7Y817</accession>
<feature type="transmembrane region" description="Helical" evidence="7">
    <location>
        <begin position="81"/>
        <end position="100"/>
    </location>
</feature>
<dbReference type="PRINTS" id="PR01036">
    <property type="entry name" value="TCRTETB"/>
</dbReference>
<evidence type="ECO:0000256" key="3">
    <source>
        <dbReference type="ARBA" id="ARBA00022475"/>
    </source>
</evidence>
<feature type="transmembrane region" description="Helical" evidence="7">
    <location>
        <begin position="227"/>
        <end position="247"/>
    </location>
</feature>
<evidence type="ECO:0000256" key="4">
    <source>
        <dbReference type="ARBA" id="ARBA00022692"/>
    </source>
</evidence>
<keyword evidence="6 7" id="KW-0472">Membrane</keyword>
<evidence type="ECO:0000259" key="8">
    <source>
        <dbReference type="PROSITE" id="PS50850"/>
    </source>
</evidence>
<keyword evidence="5 7" id="KW-1133">Transmembrane helix</keyword>
<dbReference type="PANTHER" id="PTHR42718">
    <property type="entry name" value="MAJOR FACILITATOR SUPERFAMILY MULTIDRUG TRANSPORTER MFSC"/>
    <property type="match status" value="1"/>
</dbReference>
<comment type="subcellular location">
    <subcellularLocation>
        <location evidence="1">Cell membrane</location>
        <topology evidence="1">Multi-pass membrane protein</topology>
    </subcellularLocation>
</comment>
<feature type="domain" description="Major facilitator superfamily (MFS) profile" evidence="8">
    <location>
        <begin position="15"/>
        <end position="465"/>
    </location>
</feature>
<proteinExistence type="predicted"/>
<reference evidence="10" key="1">
    <citation type="journal article" date="2019" name="Int. J. Syst. Evol. Microbiol.">
        <title>The Global Catalogue of Microorganisms (GCM) 10K type strain sequencing project: providing services to taxonomists for standard genome sequencing and annotation.</title>
        <authorList>
            <consortium name="The Broad Institute Genomics Platform"/>
            <consortium name="The Broad Institute Genome Sequencing Center for Infectious Disease"/>
            <person name="Wu L."/>
            <person name="Ma J."/>
        </authorList>
    </citation>
    <scope>NUCLEOTIDE SEQUENCE [LARGE SCALE GENOMIC DNA]</scope>
    <source>
        <strain evidence="10">CGMCC 4.7241</strain>
    </source>
</reference>
<dbReference type="RefSeq" id="WP_205117199.1">
    <property type="nucleotide sequence ID" value="NZ_JAFBCM010000001.1"/>
</dbReference>
<keyword evidence="4 7" id="KW-0812">Transmembrane</keyword>
<evidence type="ECO:0000256" key="5">
    <source>
        <dbReference type="ARBA" id="ARBA00022989"/>
    </source>
</evidence>
<feature type="transmembrane region" description="Helical" evidence="7">
    <location>
        <begin position="403"/>
        <end position="421"/>
    </location>
</feature>
<evidence type="ECO:0000313" key="10">
    <source>
        <dbReference type="Proteomes" id="UP001595699"/>
    </source>
</evidence>
<dbReference type="CDD" id="cd17321">
    <property type="entry name" value="MFS_MMR_MDR_like"/>
    <property type="match status" value="1"/>
</dbReference>
<dbReference type="InterPro" id="IPR036259">
    <property type="entry name" value="MFS_trans_sf"/>
</dbReference>
<feature type="transmembrane region" description="Helical" evidence="7">
    <location>
        <begin position="12"/>
        <end position="31"/>
    </location>
</feature>
<dbReference type="Gene3D" id="1.20.1720.10">
    <property type="entry name" value="Multidrug resistance protein D"/>
    <property type="match status" value="1"/>
</dbReference>
<sequence length="465" mass="47941">MTDTATTAGRREWLGLVVLSLPAMLITLDFSVLNLAVPALSAALEPSSTQLLWIVDSYGFMLAGFLITMGTLGDRIGRRKLLLFGAGAFGIASIVAAYAPTAELLIVARVLLGVAGATLAPSTLSLIRTMFADARQRTVAISAWAVSLSVGGALGPVVGGVLLEHFWWGSVFLVAVPVMVLLLVVGPVLLPEYRSPSAGRIDLVSVGLSLATILPVIYGLKELAKDGFGVVSVLAIVLGLALGYAFVRRQGRLADPLIDLRLFRSRVFSAALVTNTFGYFAILGAFFLYAQYLQLVVGLSPLQAGIWSVPAMVGLTATSVVAPVLLRKLPVVAVLVGGLLVASVGFWLFTLSSGALAVVVAASVVYSAGLAPVFIAVTDLMVTAAPESKAGAVASISETSNEFGGALGIAVLGSLTTLVYRQQGGSGDALGGEAFSAGMHVVGWVAAGITVALAVLALVVFRKES</sequence>
<evidence type="ECO:0000256" key="1">
    <source>
        <dbReference type="ARBA" id="ARBA00004651"/>
    </source>
</evidence>
<feature type="transmembrane region" description="Helical" evidence="7">
    <location>
        <begin position="51"/>
        <end position="69"/>
    </location>
</feature>
<dbReference type="Proteomes" id="UP001595699">
    <property type="component" value="Unassembled WGS sequence"/>
</dbReference>
<keyword evidence="2" id="KW-0813">Transport</keyword>
<feature type="transmembrane region" description="Helical" evidence="7">
    <location>
        <begin position="441"/>
        <end position="461"/>
    </location>
</feature>
<organism evidence="9 10">
    <name type="scientific">Tenggerimyces flavus</name>
    <dbReference type="NCBI Taxonomy" id="1708749"/>
    <lineage>
        <taxon>Bacteria</taxon>
        <taxon>Bacillati</taxon>
        <taxon>Actinomycetota</taxon>
        <taxon>Actinomycetes</taxon>
        <taxon>Propionibacteriales</taxon>
        <taxon>Nocardioidaceae</taxon>
        <taxon>Tenggerimyces</taxon>
    </lineage>
</organism>
<evidence type="ECO:0000313" key="9">
    <source>
        <dbReference type="EMBL" id="MFC3760969.1"/>
    </source>
</evidence>
<protein>
    <submittedName>
        <fullName evidence="9">MFS transporter</fullName>
    </submittedName>
</protein>
<comment type="caution">
    <text evidence="9">The sequence shown here is derived from an EMBL/GenBank/DDBJ whole genome shotgun (WGS) entry which is preliminary data.</text>
</comment>
<dbReference type="SUPFAM" id="SSF103473">
    <property type="entry name" value="MFS general substrate transporter"/>
    <property type="match status" value="1"/>
</dbReference>
<feature type="transmembrane region" description="Helical" evidence="7">
    <location>
        <begin position="165"/>
        <end position="189"/>
    </location>
</feature>
<feature type="transmembrane region" description="Helical" evidence="7">
    <location>
        <begin position="331"/>
        <end position="349"/>
    </location>
</feature>
<feature type="transmembrane region" description="Helical" evidence="7">
    <location>
        <begin position="106"/>
        <end position="127"/>
    </location>
</feature>
<evidence type="ECO:0000256" key="6">
    <source>
        <dbReference type="ARBA" id="ARBA00023136"/>
    </source>
</evidence>
<feature type="transmembrane region" description="Helical" evidence="7">
    <location>
        <begin position="267"/>
        <end position="292"/>
    </location>
</feature>
<name>A0ABV7Y817_9ACTN</name>
<keyword evidence="3" id="KW-1003">Cell membrane</keyword>
<dbReference type="Pfam" id="PF07690">
    <property type="entry name" value="MFS_1"/>
    <property type="match status" value="1"/>
</dbReference>
<evidence type="ECO:0000256" key="7">
    <source>
        <dbReference type="SAM" id="Phobius"/>
    </source>
</evidence>
<dbReference type="PANTHER" id="PTHR42718:SF47">
    <property type="entry name" value="METHYL VIOLOGEN RESISTANCE PROTEIN SMVA"/>
    <property type="match status" value="1"/>
</dbReference>
<evidence type="ECO:0000256" key="2">
    <source>
        <dbReference type="ARBA" id="ARBA00022448"/>
    </source>
</evidence>
<feature type="transmembrane region" description="Helical" evidence="7">
    <location>
        <begin position="304"/>
        <end position="326"/>
    </location>
</feature>
<keyword evidence="10" id="KW-1185">Reference proteome</keyword>
<dbReference type="Gene3D" id="1.20.1250.20">
    <property type="entry name" value="MFS general substrate transporter like domains"/>
    <property type="match status" value="1"/>
</dbReference>
<feature type="transmembrane region" description="Helical" evidence="7">
    <location>
        <begin position="139"/>
        <end position="159"/>
    </location>
</feature>
<dbReference type="InterPro" id="IPR011701">
    <property type="entry name" value="MFS"/>
</dbReference>
<feature type="transmembrane region" description="Helical" evidence="7">
    <location>
        <begin position="201"/>
        <end position="221"/>
    </location>
</feature>